<evidence type="ECO:0000256" key="2">
    <source>
        <dbReference type="ARBA" id="ARBA00006490"/>
    </source>
</evidence>
<dbReference type="FunFam" id="3.40.640.10:FF:000084">
    <property type="entry name" value="IscS-like cysteine desulfurase"/>
    <property type="match status" value="1"/>
</dbReference>
<keyword evidence="6" id="KW-0408">Iron</keyword>
<dbReference type="Pfam" id="PF00266">
    <property type="entry name" value="Aminotran_5"/>
    <property type="match status" value="1"/>
</dbReference>
<evidence type="ECO:0000256" key="7">
    <source>
        <dbReference type="ARBA" id="ARBA00023014"/>
    </source>
</evidence>
<reference evidence="9" key="1">
    <citation type="submission" date="2015-10" db="EMBL/GenBank/DDBJ databases">
        <authorList>
            <person name="Gilbert D.G."/>
        </authorList>
    </citation>
    <scope>NUCLEOTIDE SEQUENCE</scope>
</reference>
<dbReference type="EC" id="2.8.1.7" evidence="9"/>
<dbReference type="GO" id="GO:0031071">
    <property type="term" value="F:cysteine desulfurase activity"/>
    <property type="evidence" value="ECO:0007669"/>
    <property type="project" value="UniProtKB-EC"/>
</dbReference>
<dbReference type="InterPro" id="IPR000192">
    <property type="entry name" value="Aminotrans_V_dom"/>
</dbReference>
<protein>
    <submittedName>
        <fullName evidence="9">Cysteine desulfurase</fullName>
        <ecNumber evidence="9">2.8.1.7</ecNumber>
    </submittedName>
</protein>
<evidence type="ECO:0000256" key="4">
    <source>
        <dbReference type="ARBA" id="ARBA00022723"/>
    </source>
</evidence>
<accession>A0A170QCZ1</accession>
<keyword evidence="5" id="KW-0663">Pyridoxal phosphate</keyword>
<dbReference type="GO" id="GO:0046872">
    <property type="term" value="F:metal ion binding"/>
    <property type="evidence" value="ECO:0007669"/>
    <property type="project" value="UniProtKB-KW"/>
</dbReference>
<evidence type="ECO:0000256" key="3">
    <source>
        <dbReference type="ARBA" id="ARBA00022679"/>
    </source>
</evidence>
<name>A0A170QCZ1_9ZZZZ</name>
<dbReference type="InterPro" id="IPR015424">
    <property type="entry name" value="PyrdxlP-dep_Trfase"/>
</dbReference>
<sequence length="371" mass="39929">MPYFDHCATTPIHPDVLEKMYTVSKNHFGNPSSTHSSGRKSRAIIEEARCQIASAINASPSEIIFTGGGSEANNMVLWTLTQTEKKHVITSAIEHPAVLKVLNHLEPLGITYSIIPVNNHGRVNADNLKNAIRSDTGLISIMMANNEVGSIQPIISLIKIAKSVGIPFHSDTVQALGKIALSVQEVEADYLSFSAHKLYGPKGVGFLYKRKDAPLHPLVIGGGQESNFRAGTENVPGIAGMGEAVRLASENLTKRKEHVENLESTFITQLNQACDKVIINGCPNHHLPGVISASFPGNRSDILLAKLERENMEVSSGSACGSGSIQPSAVLEAIGMPEEQNISTIRISFGRENTEEDVIRLAKTLGSITRG</sequence>
<evidence type="ECO:0000256" key="1">
    <source>
        <dbReference type="ARBA" id="ARBA00001933"/>
    </source>
</evidence>
<dbReference type="Gene3D" id="1.10.260.50">
    <property type="match status" value="1"/>
</dbReference>
<dbReference type="InterPro" id="IPR015422">
    <property type="entry name" value="PyrdxlP-dep_Trfase_small"/>
</dbReference>
<gene>
    <name evidence="9" type="ORF">MGWOODY_Mmi93</name>
</gene>
<organism evidence="9">
    <name type="scientific">hydrothermal vent metagenome</name>
    <dbReference type="NCBI Taxonomy" id="652676"/>
    <lineage>
        <taxon>unclassified sequences</taxon>
        <taxon>metagenomes</taxon>
        <taxon>ecological metagenomes</taxon>
    </lineage>
</organism>
<dbReference type="PIRSF" id="PIRSF005572">
    <property type="entry name" value="NifS"/>
    <property type="match status" value="1"/>
</dbReference>
<proteinExistence type="inferred from homology"/>
<keyword evidence="4" id="KW-0479">Metal-binding</keyword>
<dbReference type="Gene3D" id="3.40.640.10">
    <property type="entry name" value="Type I PLP-dependent aspartate aminotransferase-like (Major domain)"/>
    <property type="match status" value="1"/>
</dbReference>
<comment type="similarity">
    <text evidence="2">Belongs to the class-V pyridoxal-phosphate-dependent aminotransferase family. NifS/IscS subfamily.</text>
</comment>
<keyword evidence="3 9" id="KW-0808">Transferase</keyword>
<dbReference type="PANTHER" id="PTHR11601">
    <property type="entry name" value="CYSTEINE DESULFURYLASE FAMILY MEMBER"/>
    <property type="match status" value="1"/>
</dbReference>
<evidence type="ECO:0000256" key="5">
    <source>
        <dbReference type="ARBA" id="ARBA00022898"/>
    </source>
</evidence>
<dbReference type="InterPro" id="IPR016454">
    <property type="entry name" value="Cysteine_dSase"/>
</dbReference>
<dbReference type="AlphaFoldDB" id="A0A170QCZ1"/>
<feature type="domain" description="Aminotransferase class V" evidence="8">
    <location>
        <begin position="3"/>
        <end position="361"/>
    </location>
</feature>
<evidence type="ECO:0000259" key="8">
    <source>
        <dbReference type="Pfam" id="PF00266"/>
    </source>
</evidence>
<evidence type="ECO:0000313" key="9">
    <source>
        <dbReference type="EMBL" id="CUV09681.1"/>
    </source>
</evidence>
<comment type="cofactor">
    <cofactor evidence="1">
        <name>pyridoxal 5'-phosphate</name>
        <dbReference type="ChEBI" id="CHEBI:597326"/>
    </cofactor>
</comment>
<dbReference type="SUPFAM" id="SSF53383">
    <property type="entry name" value="PLP-dependent transferases"/>
    <property type="match status" value="1"/>
</dbReference>
<dbReference type="Gene3D" id="3.90.1150.10">
    <property type="entry name" value="Aspartate Aminotransferase, domain 1"/>
    <property type="match status" value="1"/>
</dbReference>
<keyword evidence="7" id="KW-0411">Iron-sulfur</keyword>
<dbReference type="EMBL" id="FAXC01000284">
    <property type="protein sequence ID" value="CUV09681.1"/>
    <property type="molecule type" value="Genomic_DNA"/>
</dbReference>
<evidence type="ECO:0000256" key="6">
    <source>
        <dbReference type="ARBA" id="ARBA00023004"/>
    </source>
</evidence>
<dbReference type="InterPro" id="IPR015421">
    <property type="entry name" value="PyrdxlP-dep_Trfase_major"/>
</dbReference>
<dbReference type="PANTHER" id="PTHR11601:SF34">
    <property type="entry name" value="CYSTEINE DESULFURASE"/>
    <property type="match status" value="1"/>
</dbReference>
<dbReference type="GO" id="GO:0051536">
    <property type="term" value="F:iron-sulfur cluster binding"/>
    <property type="evidence" value="ECO:0007669"/>
    <property type="project" value="UniProtKB-KW"/>
</dbReference>